<name>A0A9P4QI65_9PLEO</name>
<sequence length="416" mass="45817">MSHNNQALAEATELAEQRLQVIQELEGTIVVKDEHLEYLTKALDDANVKIEGLMSGRGLSDEVILLTGFTHPPTFNDVLGLVQTGAISAIERPLHRRRDPTASHSMLLEFWEAEAASAFIAQYPARRIQYHSDSIRIHHPAAAPKSSVTKMINFQHVFGSSPPHTRTIVIWKPKSSFPAQFVQDAISRVYAGVATDEKLVLGDICDEDKAYVFHFGVVVGGGLGKESVVELTQITHLDGYLGVRIDFASVFHLLNAVKDSKKKDRFQDCVFELLSDTCEPGDKSKWKGPEHAMQFTELAKKGTLKKPSLIPGSAHAVAAPRVTGVARHPQPAPSTASHVVLPGPATLASPPQPPTEEVGDLLLDFDDYPAWGTPSAAARAEMEEDNKRKMEEEKEQKKKEELRQKQAASWQAFAKK</sequence>
<dbReference type="AlphaFoldDB" id="A0A9P4QI65"/>
<evidence type="ECO:0000313" key="3">
    <source>
        <dbReference type="Proteomes" id="UP000799444"/>
    </source>
</evidence>
<keyword evidence="3" id="KW-1185">Reference proteome</keyword>
<proteinExistence type="predicted"/>
<protein>
    <submittedName>
        <fullName evidence="2">Uncharacterized protein</fullName>
    </submittedName>
</protein>
<evidence type="ECO:0000313" key="2">
    <source>
        <dbReference type="EMBL" id="KAF2727757.1"/>
    </source>
</evidence>
<feature type="compositionally biased region" description="Basic and acidic residues" evidence="1">
    <location>
        <begin position="385"/>
        <end position="404"/>
    </location>
</feature>
<organism evidence="2 3">
    <name type="scientific">Polyplosphaeria fusca</name>
    <dbReference type="NCBI Taxonomy" id="682080"/>
    <lineage>
        <taxon>Eukaryota</taxon>
        <taxon>Fungi</taxon>
        <taxon>Dikarya</taxon>
        <taxon>Ascomycota</taxon>
        <taxon>Pezizomycotina</taxon>
        <taxon>Dothideomycetes</taxon>
        <taxon>Pleosporomycetidae</taxon>
        <taxon>Pleosporales</taxon>
        <taxon>Tetraplosphaeriaceae</taxon>
        <taxon>Polyplosphaeria</taxon>
    </lineage>
</organism>
<gene>
    <name evidence="2" type="ORF">EJ04DRAFT_570109</name>
</gene>
<dbReference type="Proteomes" id="UP000799444">
    <property type="component" value="Unassembled WGS sequence"/>
</dbReference>
<comment type="caution">
    <text evidence="2">The sequence shown here is derived from an EMBL/GenBank/DDBJ whole genome shotgun (WGS) entry which is preliminary data.</text>
</comment>
<evidence type="ECO:0000256" key="1">
    <source>
        <dbReference type="SAM" id="MobiDB-lite"/>
    </source>
</evidence>
<reference evidence="2" key="1">
    <citation type="journal article" date="2020" name="Stud. Mycol.">
        <title>101 Dothideomycetes genomes: a test case for predicting lifestyles and emergence of pathogens.</title>
        <authorList>
            <person name="Haridas S."/>
            <person name="Albert R."/>
            <person name="Binder M."/>
            <person name="Bloem J."/>
            <person name="Labutti K."/>
            <person name="Salamov A."/>
            <person name="Andreopoulos B."/>
            <person name="Baker S."/>
            <person name="Barry K."/>
            <person name="Bills G."/>
            <person name="Bluhm B."/>
            <person name="Cannon C."/>
            <person name="Castanera R."/>
            <person name="Culley D."/>
            <person name="Daum C."/>
            <person name="Ezra D."/>
            <person name="Gonzalez J."/>
            <person name="Henrissat B."/>
            <person name="Kuo A."/>
            <person name="Liang C."/>
            <person name="Lipzen A."/>
            <person name="Lutzoni F."/>
            <person name="Magnuson J."/>
            <person name="Mondo S."/>
            <person name="Nolan M."/>
            <person name="Ohm R."/>
            <person name="Pangilinan J."/>
            <person name="Park H.-J."/>
            <person name="Ramirez L."/>
            <person name="Alfaro M."/>
            <person name="Sun H."/>
            <person name="Tritt A."/>
            <person name="Yoshinaga Y."/>
            <person name="Zwiers L.-H."/>
            <person name="Turgeon B."/>
            <person name="Goodwin S."/>
            <person name="Spatafora J."/>
            <person name="Crous P."/>
            <person name="Grigoriev I."/>
        </authorList>
    </citation>
    <scope>NUCLEOTIDE SEQUENCE</scope>
    <source>
        <strain evidence="2">CBS 125425</strain>
    </source>
</reference>
<feature type="region of interest" description="Disordered" evidence="1">
    <location>
        <begin position="377"/>
        <end position="416"/>
    </location>
</feature>
<dbReference type="EMBL" id="ML996314">
    <property type="protein sequence ID" value="KAF2727757.1"/>
    <property type="molecule type" value="Genomic_DNA"/>
</dbReference>
<accession>A0A9P4QI65</accession>
<feature type="region of interest" description="Disordered" evidence="1">
    <location>
        <begin position="326"/>
        <end position="358"/>
    </location>
</feature>